<dbReference type="Proteomes" id="UP001597402">
    <property type="component" value="Unassembled WGS sequence"/>
</dbReference>
<dbReference type="InterPro" id="IPR050930">
    <property type="entry name" value="MFS_Vesicular_Transporter"/>
</dbReference>
<proteinExistence type="predicted"/>
<dbReference type="PROSITE" id="PS50850">
    <property type="entry name" value="MFS"/>
    <property type="match status" value="1"/>
</dbReference>
<sequence>MRVSVLVRGAGRSELPREVRVLAVIAFVVALGFGIVAPAIPVFASSFGVGNTAVGLAVSAFAFFRFVSAFSGGSLVERFGERTVLTAGLLIVAVTTGLAGLANSFPVFLGLRAAGGVGSAMFTVSALSLLLRAAPPTHRGRAAATWQGGFMLGGVAGPAAGGLLAELSPRLPFLLYAGFLVVASGVALVLLRPVPASGSAAGAAAAAAPDLGADGVGLRRALRSRAYLAALVANLGVGWVLFGVRNSLVPLYVTEELGRTVAWAGAGLLAGSAAQALGLLRSGRLTDTWGRRPSLVLGAALATGAMAVLVLPPALWAFLVSMAVYGLAASLLGSVPAALVGDVSPARGGRVVAVFQMSADLGAIAGPLIAGWLTDVASFQAAFAVTTAVTAAALAAALCLPRDARRPVAPAPPR</sequence>
<feature type="transmembrane region" description="Helical" evidence="6">
    <location>
        <begin position="108"/>
        <end position="131"/>
    </location>
</feature>
<keyword evidence="3 6" id="KW-0812">Transmembrane</keyword>
<keyword evidence="4 6" id="KW-1133">Transmembrane helix</keyword>
<reference evidence="9" key="1">
    <citation type="journal article" date="2019" name="Int. J. Syst. Evol. Microbiol.">
        <title>The Global Catalogue of Microorganisms (GCM) 10K type strain sequencing project: providing services to taxonomists for standard genome sequencing and annotation.</title>
        <authorList>
            <consortium name="The Broad Institute Genomics Platform"/>
            <consortium name="The Broad Institute Genome Sequencing Center for Infectious Disease"/>
            <person name="Wu L."/>
            <person name="Ma J."/>
        </authorList>
    </citation>
    <scope>NUCLEOTIDE SEQUENCE [LARGE SCALE GENOMIC DNA]</scope>
    <source>
        <strain evidence="9">JCM 3338</strain>
    </source>
</reference>
<feature type="transmembrane region" description="Helical" evidence="6">
    <location>
        <begin position="56"/>
        <end position="76"/>
    </location>
</feature>
<feature type="transmembrane region" description="Helical" evidence="6">
    <location>
        <begin position="351"/>
        <end position="373"/>
    </location>
</feature>
<evidence type="ECO:0000256" key="4">
    <source>
        <dbReference type="ARBA" id="ARBA00022989"/>
    </source>
</evidence>
<evidence type="ECO:0000313" key="9">
    <source>
        <dbReference type="Proteomes" id="UP001597402"/>
    </source>
</evidence>
<comment type="caution">
    <text evidence="8">The sequence shown here is derived from an EMBL/GenBank/DDBJ whole genome shotgun (WGS) entry which is preliminary data.</text>
</comment>
<feature type="transmembrane region" description="Helical" evidence="6">
    <location>
        <begin position="226"/>
        <end position="242"/>
    </location>
</feature>
<accession>A0ABW4X8L8</accession>
<dbReference type="SUPFAM" id="SSF103473">
    <property type="entry name" value="MFS general substrate transporter"/>
    <property type="match status" value="1"/>
</dbReference>
<dbReference type="InterPro" id="IPR020846">
    <property type="entry name" value="MFS_dom"/>
</dbReference>
<dbReference type="RefSeq" id="WP_376873019.1">
    <property type="nucleotide sequence ID" value="NZ_JBHUHP010000004.1"/>
</dbReference>
<comment type="subcellular location">
    <subcellularLocation>
        <location evidence="1">Cell membrane</location>
        <topology evidence="1">Multi-pass membrane protein</topology>
    </subcellularLocation>
</comment>
<feature type="transmembrane region" description="Helical" evidence="6">
    <location>
        <begin position="83"/>
        <end position="102"/>
    </location>
</feature>
<feature type="transmembrane region" description="Helical" evidence="6">
    <location>
        <begin position="292"/>
        <end position="310"/>
    </location>
</feature>
<dbReference type="Pfam" id="PF07690">
    <property type="entry name" value="MFS_1"/>
    <property type="match status" value="1"/>
</dbReference>
<dbReference type="PANTHER" id="PTHR23506:SF23">
    <property type="entry name" value="GH10249P"/>
    <property type="match status" value="1"/>
</dbReference>
<feature type="transmembrane region" description="Helical" evidence="6">
    <location>
        <begin position="171"/>
        <end position="191"/>
    </location>
</feature>
<dbReference type="PANTHER" id="PTHR23506">
    <property type="entry name" value="GH10249P"/>
    <property type="match status" value="1"/>
</dbReference>
<evidence type="ECO:0000256" key="2">
    <source>
        <dbReference type="ARBA" id="ARBA00022448"/>
    </source>
</evidence>
<dbReference type="CDD" id="cd17325">
    <property type="entry name" value="MFS_MdtG_SLC18_like"/>
    <property type="match status" value="1"/>
</dbReference>
<gene>
    <name evidence="8" type="ORF">ACFSHS_05925</name>
</gene>
<dbReference type="PRINTS" id="PR01035">
    <property type="entry name" value="TCRTETA"/>
</dbReference>
<dbReference type="Gene3D" id="1.20.1250.20">
    <property type="entry name" value="MFS general substrate transporter like domains"/>
    <property type="match status" value="1"/>
</dbReference>
<evidence type="ECO:0000256" key="3">
    <source>
        <dbReference type="ARBA" id="ARBA00022692"/>
    </source>
</evidence>
<name>A0ABW4X8L8_9ACTN</name>
<keyword evidence="5 6" id="KW-0472">Membrane</keyword>
<evidence type="ECO:0000259" key="7">
    <source>
        <dbReference type="PROSITE" id="PS50850"/>
    </source>
</evidence>
<protein>
    <submittedName>
        <fullName evidence="8">MFS transporter</fullName>
    </submittedName>
</protein>
<keyword evidence="2" id="KW-0813">Transport</keyword>
<organism evidence="8 9">
    <name type="scientific">Blastococcus deserti</name>
    <dbReference type="NCBI Taxonomy" id="2259033"/>
    <lineage>
        <taxon>Bacteria</taxon>
        <taxon>Bacillati</taxon>
        <taxon>Actinomycetota</taxon>
        <taxon>Actinomycetes</taxon>
        <taxon>Geodermatophilales</taxon>
        <taxon>Geodermatophilaceae</taxon>
        <taxon>Blastococcus</taxon>
    </lineage>
</organism>
<evidence type="ECO:0000256" key="1">
    <source>
        <dbReference type="ARBA" id="ARBA00004651"/>
    </source>
</evidence>
<feature type="transmembrane region" description="Helical" evidence="6">
    <location>
        <begin position="21"/>
        <end position="44"/>
    </location>
</feature>
<feature type="domain" description="Major facilitator superfamily (MFS) profile" evidence="7">
    <location>
        <begin position="18"/>
        <end position="405"/>
    </location>
</feature>
<dbReference type="InterPro" id="IPR011701">
    <property type="entry name" value="MFS"/>
</dbReference>
<keyword evidence="9" id="KW-1185">Reference proteome</keyword>
<feature type="transmembrane region" description="Helical" evidence="6">
    <location>
        <begin position="143"/>
        <end position="165"/>
    </location>
</feature>
<evidence type="ECO:0000256" key="6">
    <source>
        <dbReference type="SAM" id="Phobius"/>
    </source>
</evidence>
<feature type="transmembrane region" description="Helical" evidence="6">
    <location>
        <begin position="316"/>
        <end position="339"/>
    </location>
</feature>
<evidence type="ECO:0000313" key="8">
    <source>
        <dbReference type="EMBL" id="MFD2091109.1"/>
    </source>
</evidence>
<dbReference type="InterPro" id="IPR001958">
    <property type="entry name" value="Tet-R_TetA/multi-R_MdtG-like"/>
</dbReference>
<evidence type="ECO:0000256" key="5">
    <source>
        <dbReference type="ARBA" id="ARBA00023136"/>
    </source>
</evidence>
<feature type="transmembrane region" description="Helical" evidence="6">
    <location>
        <begin position="262"/>
        <end position="280"/>
    </location>
</feature>
<dbReference type="InterPro" id="IPR036259">
    <property type="entry name" value="MFS_trans_sf"/>
</dbReference>
<dbReference type="EMBL" id="JBHUHP010000004">
    <property type="protein sequence ID" value="MFD2091109.1"/>
    <property type="molecule type" value="Genomic_DNA"/>
</dbReference>
<dbReference type="Gene3D" id="1.20.1720.10">
    <property type="entry name" value="Multidrug resistance protein D"/>
    <property type="match status" value="1"/>
</dbReference>
<feature type="transmembrane region" description="Helical" evidence="6">
    <location>
        <begin position="379"/>
        <end position="400"/>
    </location>
</feature>